<dbReference type="InterPro" id="IPR037523">
    <property type="entry name" value="VOC_core"/>
</dbReference>
<gene>
    <name evidence="3" type="ORF">UFOPK1561_00897</name>
</gene>
<dbReference type="InterPro" id="IPR051785">
    <property type="entry name" value="MMCE/EMCE_epimerase"/>
</dbReference>
<dbReference type="PANTHER" id="PTHR43048">
    <property type="entry name" value="METHYLMALONYL-COA EPIMERASE"/>
    <property type="match status" value="1"/>
</dbReference>
<dbReference type="AlphaFoldDB" id="A0A6J6DDX2"/>
<dbReference type="GO" id="GO:0004493">
    <property type="term" value="F:methylmalonyl-CoA epimerase activity"/>
    <property type="evidence" value="ECO:0007669"/>
    <property type="project" value="TreeGrafter"/>
</dbReference>
<dbReference type="PROSITE" id="PS51819">
    <property type="entry name" value="VOC"/>
    <property type="match status" value="1"/>
</dbReference>
<feature type="domain" description="VOC" evidence="2">
    <location>
        <begin position="10"/>
        <end position="156"/>
    </location>
</feature>
<accession>A0A6J6DDX2</accession>
<dbReference type="InterPro" id="IPR029068">
    <property type="entry name" value="Glyas_Bleomycin-R_OHBP_Dase"/>
</dbReference>
<reference evidence="3" key="1">
    <citation type="submission" date="2020-05" db="EMBL/GenBank/DDBJ databases">
        <authorList>
            <person name="Chiriac C."/>
            <person name="Salcher M."/>
            <person name="Ghai R."/>
            <person name="Kavagutti S V."/>
        </authorList>
    </citation>
    <scope>NUCLEOTIDE SEQUENCE</scope>
</reference>
<keyword evidence="1" id="KW-0479">Metal-binding</keyword>
<evidence type="ECO:0000259" key="2">
    <source>
        <dbReference type="PROSITE" id="PS51819"/>
    </source>
</evidence>
<evidence type="ECO:0000313" key="3">
    <source>
        <dbReference type="EMBL" id="CAB4560899.1"/>
    </source>
</evidence>
<proteinExistence type="predicted"/>
<dbReference type="PANTHER" id="PTHR43048:SF6">
    <property type="entry name" value="BLR8189 PROTEIN"/>
    <property type="match status" value="1"/>
</dbReference>
<evidence type="ECO:0000256" key="1">
    <source>
        <dbReference type="ARBA" id="ARBA00022723"/>
    </source>
</evidence>
<name>A0A6J6DDX2_9ZZZZ</name>
<dbReference type="Gene3D" id="3.10.180.10">
    <property type="entry name" value="2,3-Dihydroxybiphenyl 1,2-Dioxygenase, domain 1"/>
    <property type="match status" value="1"/>
</dbReference>
<dbReference type="GO" id="GO:0046872">
    <property type="term" value="F:metal ion binding"/>
    <property type="evidence" value="ECO:0007669"/>
    <property type="project" value="UniProtKB-KW"/>
</dbReference>
<protein>
    <submittedName>
        <fullName evidence="3">Unannotated protein</fullName>
    </submittedName>
</protein>
<dbReference type="Pfam" id="PF13669">
    <property type="entry name" value="Glyoxalase_4"/>
    <property type="match status" value="1"/>
</dbReference>
<dbReference type="GO" id="GO:0046491">
    <property type="term" value="P:L-methylmalonyl-CoA metabolic process"/>
    <property type="evidence" value="ECO:0007669"/>
    <property type="project" value="TreeGrafter"/>
</dbReference>
<sequence length="178" mass="20323">MSSGIPGLRGTDHIGFTVPDIEEATVFFRDIIGCEYVYSLGPFQSDDDWMAEHLNVHPRTIMKEIRFFRCKFGSNFEIFEYKSADPDGPRPQPRNSDIGGHHLCFYVDDIDKAVSYLRENGIKVLGQPTKSANASLGQTWVYFLSPWGMQFELCTFPEGKAYEKDARVKLWHPVHPAE</sequence>
<dbReference type="SUPFAM" id="SSF54593">
    <property type="entry name" value="Glyoxalase/Bleomycin resistance protein/Dihydroxybiphenyl dioxygenase"/>
    <property type="match status" value="1"/>
</dbReference>
<organism evidence="3">
    <name type="scientific">freshwater metagenome</name>
    <dbReference type="NCBI Taxonomy" id="449393"/>
    <lineage>
        <taxon>unclassified sequences</taxon>
        <taxon>metagenomes</taxon>
        <taxon>ecological metagenomes</taxon>
    </lineage>
</organism>
<dbReference type="EMBL" id="CAEZSZ010000132">
    <property type="protein sequence ID" value="CAB4560899.1"/>
    <property type="molecule type" value="Genomic_DNA"/>
</dbReference>